<keyword evidence="2" id="KW-0805">Transcription regulation</keyword>
<dbReference type="CDD" id="cd17535">
    <property type="entry name" value="REC_NarL-like"/>
    <property type="match status" value="1"/>
</dbReference>
<dbReference type="InterPro" id="IPR011006">
    <property type="entry name" value="CheY-like_superfamily"/>
</dbReference>
<dbReference type="AlphaFoldDB" id="A0A0F0H787"/>
<evidence type="ECO:0000313" key="8">
    <source>
        <dbReference type="EMBL" id="KJK50721.1"/>
    </source>
</evidence>
<dbReference type="PRINTS" id="PR00038">
    <property type="entry name" value="HTHLUXR"/>
</dbReference>
<feature type="domain" description="HTH luxR-type" evidence="6">
    <location>
        <begin position="139"/>
        <end position="204"/>
    </location>
</feature>
<dbReference type="Gene3D" id="3.40.50.2300">
    <property type="match status" value="1"/>
</dbReference>
<reference evidence="8 9" key="1">
    <citation type="submission" date="2015-02" db="EMBL/GenBank/DDBJ databases">
        <authorList>
            <person name="Ju K.-S."/>
            <person name="Doroghazi J.R."/>
            <person name="Metcalf W."/>
        </authorList>
    </citation>
    <scope>NUCLEOTIDE SEQUENCE [LARGE SCALE GENOMIC DNA]</scope>
    <source>
        <strain evidence="8 9">NRRL B-16140</strain>
    </source>
</reference>
<dbReference type="PANTHER" id="PTHR43214">
    <property type="entry name" value="TWO-COMPONENT RESPONSE REGULATOR"/>
    <property type="match status" value="1"/>
</dbReference>
<accession>A0A0F0H787</accession>
<dbReference type="InterPro" id="IPR058245">
    <property type="entry name" value="NreC/VraR/RcsB-like_REC"/>
</dbReference>
<evidence type="ECO:0000256" key="1">
    <source>
        <dbReference type="ARBA" id="ARBA00022553"/>
    </source>
</evidence>
<evidence type="ECO:0000256" key="2">
    <source>
        <dbReference type="ARBA" id="ARBA00023015"/>
    </source>
</evidence>
<dbReference type="InterPro" id="IPR000792">
    <property type="entry name" value="Tscrpt_reg_LuxR_C"/>
</dbReference>
<keyword evidence="3" id="KW-0238">DNA-binding</keyword>
<evidence type="ECO:0000256" key="3">
    <source>
        <dbReference type="ARBA" id="ARBA00023125"/>
    </source>
</evidence>
<evidence type="ECO:0000313" key="9">
    <source>
        <dbReference type="Proteomes" id="UP000033393"/>
    </source>
</evidence>
<gene>
    <name evidence="8" type="ORF">UK23_09610</name>
</gene>
<dbReference type="SUPFAM" id="SSF46894">
    <property type="entry name" value="C-terminal effector domain of the bipartite response regulators"/>
    <property type="match status" value="1"/>
</dbReference>
<dbReference type="PROSITE" id="PS50043">
    <property type="entry name" value="HTH_LUXR_2"/>
    <property type="match status" value="1"/>
</dbReference>
<dbReference type="CDD" id="cd06170">
    <property type="entry name" value="LuxR_C_like"/>
    <property type="match status" value="1"/>
</dbReference>
<sequence length="208" mass="22290">MISVLIAEDQEMVRTGFRLILEAHQDITVVADVADGISAVERARALNPDVCLVDVRMPGLDGLEVTRQLAPHTRIVVVTTFDTDEVLHKALDHGAYGFLTKDASPALLAEAVRSAARGDVLVSPSVVLRVLGRSAPQLPDADAGLLTDRELDVVRLVSRGLSNGEIAAELHLSVSSIKSYLASVQTKISARNRVEVVAWAFRAHVVSG</sequence>
<dbReference type="EMBL" id="JYJG01000052">
    <property type="protein sequence ID" value="KJK50721.1"/>
    <property type="molecule type" value="Genomic_DNA"/>
</dbReference>
<dbReference type="SUPFAM" id="SSF52172">
    <property type="entry name" value="CheY-like"/>
    <property type="match status" value="1"/>
</dbReference>
<dbReference type="Proteomes" id="UP000033393">
    <property type="component" value="Unassembled WGS sequence"/>
</dbReference>
<evidence type="ECO:0000259" key="6">
    <source>
        <dbReference type="PROSITE" id="PS50043"/>
    </source>
</evidence>
<dbReference type="OrthoDB" id="9782655at2"/>
<dbReference type="PROSITE" id="PS50110">
    <property type="entry name" value="RESPONSE_REGULATORY"/>
    <property type="match status" value="1"/>
</dbReference>
<dbReference type="InterPro" id="IPR001789">
    <property type="entry name" value="Sig_transdc_resp-reg_receiver"/>
</dbReference>
<evidence type="ECO:0000259" key="7">
    <source>
        <dbReference type="PROSITE" id="PS50110"/>
    </source>
</evidence>
<dbReference type="InterPro" id="IPR016032">
    <property type="entry name" value="Sig_transdc_resp-reg_C-effctor"/>
</dbReference>
<dbReference type="RefSeq" id="WP_045311061.1">
    <property type="nucleotide sequence ID" value="NZ_JYJG01000052.1"/>
</dbReference>
<dbReference type="PATRIC" id="fig|68170.10.peg.305"/>
<keyword evidence="1 5" id="KW-0597">Phosphoprotein</keyword>
<comment type="caution">
    <text evidence="8">The sequence shown here is derived from an EMBL/GenBank/DDBJ whole genome shotgun (WGS) entry which is preliminary data.</text>
</comment>
<feature type="domain" description="Response regulatory" evidence="7">
    <location>
        <begin position="3"/>
        <end position="116"/>
    </location>
</feature>
<dbReference type="SMART" id="SM00421">
    <property type="entry name" value="HTH_LUXR"/>
    <property type="match status" value="1"/>
</dbReference>
<keyword evidence="9" id="KW-1185">Reference proteome</keyword>
<dbReference type="SMART" id="SM00448">
    <property type="entry name" value="REC"/>
    <property type="match status" value="1"/>
</dbReference>
<name>A0A0F0H787_LENAE</name>
<evidence type="ECO:0000256" key="4">
    <source>
        <dbReference type="ARBA" id="ARBA00023163"/>
    </source>
</evidence>
<dbReference type="InterPro" id="IPR039420">
    <property type="entry name" value="WalR-like"/>
</dbReference>
<dbReference type="PANTHER" id="PTHR43214:SF24">
    <property type="entry name" value="TRANSCRIPTIONAL REGULATORY PROTEIN NARL-RELATED"/>
    <property type="match status" value="1"/>
</dbReference>
<dbReference type="GO" id="GO:0006355">
    <property type="term" value="P:regulation of DNA-templated transcription"/>
    <property type="evidence" value="ECO:0007669"/>
    <property type="project" value="InterPro"/>
</dbReference>
<organism evidence="8 9">
    <name type="scientific">Lentzea aerocolonigenes</name>
    <name type="common">Lechevalieria aerocolonigenes</name>
    <name type="synonym">Saccharothrix aerocolonigenes</name>
    <dbReference type="NCBI Taxonomy" id="68170"/>
    <lineage>
        <taxon>Bacteria</taxon>
        <taxon>Bacillati</taxon>
        <taxon>Actinomycetota</taxon>
        <taxon>Actinomycetes</taxon>
        <taxon>Pseudonocardiales</taxon>
        <taxon>Pseudonocardiaceae</taxon>
        <taxon>Lentzea</taxon>
    </lineage>
</organism>
<keyword evidence="4" id="KW-0804">Transcription</keyword>
<feature type="modified residue" description="4-aspartylphosphate" evidence="5">
    <location>
        <position position="54"/>
    </location>
</feature>
<dbReference type="GO" id="GO:0000160">
    <property type="term" value="P:phosphorelay signal transduction system"/>
    <property type="evidence" value="ECO:0007669"/>
    <property type="project" value="InterPro"/>
</dbReference>
<dbReference type="PROSITE" id="PS00622">
    <property type="entry name" value="HTH_LUXR_1"/>
    <property type="match status" value="1"/>
</dbReference>
<dbReference type="Pfam" id="PF00072">
    <property type="entry name" value="Response_reg"/>
    <property type="match status" value="1"/>
</dbReference>
<dbReference type="Pfam" id="PF00196">
    <property type="entry name" value="GerE"/>
    <property type="match status" value="1"/>
</dbReference>
<protein>
    <submittedName>
        <fullName evidence="8">LuxR family transcriptional regulator</fullName>
    </submittedName>
</protein>
<evidence type="ECO:0000256" key="5">
    <source>
        <dbReference type="PROSITE-ProRule" id="PRU00169"/>
    </source>
</evidence>
<proteinExistence type="predicted"/>
<dbReference type="GO" id="GO:0003677">
    <property type="term" value="F:DNA binding"/>
    <property type="evidence" value="ECO:0007669"/>
    <property type="project" value="UniProtKB-KW"/>
</dbReference>